<evidence type="ECO:0000313" key="1">
    <source>
        <dbReference type="EMBL" id="GFT45614.1"/>
    </source>
</evidence>
<dbReference type="Proteomes" id="UP000887013">
    <property type="component" value="Unassembled WGS sequence"/>
</dbReference>
<reference evidence="1" key="1">
    <citation type="submission" date="2020-08" db="EMBL/GenBank/DDBJ databases">
        <title>Multicomponent nature underlies the extraordinary mechanical properties of spider dragline silk.</title>
        <authorList>
            <person name="Kono N."/>
            <person name="Nakamura H."/>
            <person name="Mori M."/>
            <person name="Yoshida Y."/>
            <person name="Ohtoshi R."/>
            <person name="Malay A.D."/>
            <person name="Moran D.A.P."/>
            <person name="Tomita M."/>
            <person name="Numata K."/>
            <person name="Arakawa K."/>
        </authorList>
    </citation>
    <scope>NUCLEOTIDE SEQUENCE</scope>
</reference>
<evidence type="ECO:0000313" key="2">
    <source>
        <dbReference type="Proteomes" id="UP000887013"/>
    </source>
</evidence>
<proteinExistence type="predicted"/>
<accession>A0A8X6P177</accession>
<dbReference type="AlphaFoldDB" id="A0A8X6P177"/>
<comment type="caution">
    <text evidence="1">The sequence shown here is derived from an EMBL/GenBank/DDBJ whole genome shotgun (WGS) entry which is preliminary data.</text>
</comment>
<protein>
    <submittedName>
        <fullName evidence="1">Uncharacterized protein</fullName>
    </submittedName>
</protein>
<dbReference type="EMBL" id="BMAW01064530">
    <property type="protein sequence ID" value="GFT45614.1"/>
    <property type="molecule type" value="Genomic_DNA"/>
</dbReference>
<sequence length="152" mass="17394">MILISLWRFLRTFQLSKVGIVKQRFGVPSENPQVILLFLEEKRARVQVFNPSLMVNVNIFSTEPVRLLTISPSDGDIWGRCLTVQESWAIVSSLDVKSSKTVYTKQRSESIAILGIQLYPKSIQSRWSGFDELAGRCMMSFTSFLTNVFHFL</sequence>
<gene>
    <name evidence="1" type="ORF">NPIL_362451</name>
</gene>
<organism evidence="1 2">
    <name type="scientific">Nephila pilipes</name>
    <name type="common">Giant wood spider</name>
    <name type="synonym">Nephila maculata</name>
    <dbReference type="NCBI Taxonomy" id="299642"/>
    <lineage>
        <taxon>Eukaryota</taxon>
        <taxon>Metazoa</taxon>
        <taxon>Ecdysozoa</taxon>
        <taxon>Arthropoda</taxon>
        <taxon>Chelicerata</taxon>
        <taxon>Arachnida</taxon>
        <taxon>Araneae</taxon>
        <taxon>Araneomorphae</taxon>
        <taxon>Entelegynae</taxon>
        <taxon>Araneoidea</taxon>
        <taxon>Nephilidae</taxon>
        <taxon>Nephila</taxon>
    </lineage>
</organism>
<name>A0A8X6P177_NEPPI</name>
<keyword evidence="2" id="KW-1185">Reference proteome</keyword>